<evidence type="ECO:0000313" key="3">
    <source>
        <dbReference type="Proteomes" id="UP000218332"/>
    </source>
</evidence>
<comment type="caution">
    <text evidence="2">The sequence shown here is derived from an EMBL/GenBank/DDBJ whole genome shotgun (WGS) entry which is preliminary data.</text>
</comment>
<dbReference type="RefSeq" id="WP_095610370.1">
    <property type="nucleotide sequence ID" value="NZ_NMPM01000020.1"/>
</dbReference>
<reference evidence="2 3" key="1">
    <citation type="submission" date="2017-07" db="EMBL/GenBank/DDBJ databases">
        <title>Tamlnaduibacter salinus (Mi-7) genome sequencing.</title>
        <authorList>
            <person name="Verma A."/>
            <person name="Krishnamurthi S."/>
        </authorList>
    </citation>
    <scope>NUCLEOTIDE SEQUENCE [LARGE SCALE GENOMIC DNA]</scope>
    <source>
        <strain evidence="2 3">Mi-7</strain>
    </source>
</reference>
<accession>A0A2A2I4H9</accession>
<feature type="region of interest" description="Disordered" evidence="1">
    <location>
        <begin position="47"/>
        <end position="84"/>
    </location>
</feature>
<gene>
    <name evidence="2" type="ORF">CF392_04995</name>
</gene>
<organism evidence="2 3">
    <name type="scientific">Tamilnaduibacter salinus</name>
    <dbReference type="NCBI Taxonomy" id="1484056"/>
    <lineage>
        <taxon>Bacteria</taxon>
        <taxon>Pseudomonadati</taxon>
        <taxon>Pseudomonadota</taxon>
        <taxon>Gammaproteobacteria</taxon>
        <taxon>Pseudomonadales</taxon>
        <taxon>Marinobacteraceae</taxon>
        <taxon>Tamilnaduibacter</taxon>
    </lineage>
</organism>
<dbReference type="EMBL" id="NMPM01000020">
    <property type="protein sequence ID" value="PAV26567.1"/>
    <property type="molecule type" value="Genomic_DNA"/>
</dbReference>
<sequence>MKKALNEISSLLKEALAVAETVDHFKGAAVSLDLSCFDGSGAVVTETLDNPGDDTDNSGSSIQRTPPKRSLVDQLGDIKQNTWF</sequence>
<evidence type="ECO:0000313" key="2">
    <source>
        <dbReference type="EMBL" id="PAV26567.1"/>
    </source>
</evidence>
<dbReference type="Proteomes" id="UP000218332">
    <property type="component" value="Unassembled WGS sequence"/>
</dbReference>
<evidence type="ECO:0000256" key="1">
    <source>
        <dbReference type="SAM" id="MobiDB-lite"/>
    </source>
</evidence>
<keyword evidence="3" id="KW-1185">Reference proteome</keyword>
<proteinExistence type="predicted"/>
<name>A0A2A2I4H9_9GAMM</name>
<dbReference type="AlphaFoldDB" id="A0A2A2I4H9"/>
<protein>
    <submittedName>
        <fullName evidence="2">Uncharacterized protein</fullName>
    </submittedName>
</protein>